<dbReference type="GeneTree" id="ENSGT00950000183072"/>
<dbReference type="GeneID" id="101481472"/>
<evidence type="ECO:0000256" key="4">
    <source>
        <dbReference type="ARBA" id="ARBA00023015"/>
    </source>
</evidence>
<feature type="compositionally biased region" description="Basic and acidic residues" evidence="9">
    <location>
        <begin position="484"/>
        <end position="503"/>
    </location>
</feature>
<comment type="similarity">
    <text evidence="2">Belongs to the AXUD1 family.</text>
</comment>
<comment type="subcellular location">
    <subcellularLocation>
        <location evidence="1">Nucleus</location>
    </subcellularLocation>
</comment>
<dbReference type="Proteomes" id="UP000265160">
    <property type="component" value="LG20"/>
</dbReference>
<feature type="region of interest" description="Disordered" evidence="9">
    <location>
        <begin position="293"/>
        <end position="316"/>
    </location>
</feature>
<evidence type="ECO:0000313" key="11">
    <source>
        <dbReference type="Ensembl" id="ENSMZEP00005035479.1"/>
    </source>
</evidence>
<reference evidence="11" key="3">
    <citation type="submission" date="2025-09" db="UniProtKB">
        <authorList>
            <consortium name="Ensembl"/>
        </authorList>
    </citation>
    <scope>IDENTIFICATION</scope>
</reference>
<accession>A0A3P9DM46</accession>
<dbReference type="GO" id="GO:0043565">
    <property type="term" value="F:sequence-specific DNA binding"/>
    <property type="evidence" value="ECO:0007669"/>
    <property type="project" value="TreeGrafter"/>
</dbReference>
<feature type="region of interest" description="Disordered" evidence="9">
    <location>
        <begin position="356"/>
        <end position="385"/>
    </location>
</feature>
<keyword evidence="5" id="KW-0238">DNA-binding</keyword>
<name>A0A3P9DM46_9CICH</name>
<evidence type="ECO:0000313" key="12">
    <source>
        <dbReference type="Proteomes" id="UP000265160"/>
    </source>
</evidence>
<dbReference type="GO" id="GO:0005634">
    <property type="term" value="C:nucleus"/>
    <property type="evidence" value="ECO:0007669"/>
    <property type="project" value="UniProtKB-SubCell"/>
</dbReference>
<evidence type="ECO:0000256" key="3">
    <source>
        <dbReference type="ARBA" id="ARBA00022703"/>
    </source>
</evidence>
<dbReference type="CTD" id="81566"/>
<feature type="compositionally biased region" description="Low complexity" evidence="9">
    <location>
        <begin position="34"/>
        <end position="43"/>
    </location>
</feature>
<reference evidence="11 12" key="1">
    <citation type="journal article" date="2014" name="Nature">
        <title>The genomic substrate for adaptive radiation in African cichlid fish.</title>
        <authorList>
            <person name="Brawand D."/>
            <person name="Wagner C.E."/>
            <person name="Li Y.I."/>
            <person name="Malinsky M."/>
            <person name="Keller I."/>
            <person name="Fan S."/>
            <person name="Simakov O."/>
            <person name="Ng A.Y."/>
            <person name="Lim Z.W."/>
            <person name="Bezault E."/>
            <person name="Turner-Maier J."/>
            <person name="Johnson J."/>
            <person name="Alcazar R."/>
            <person name="Noh H.J."/>
            <person name="Russell P."/>
            <person name="Aken B."/>
            <person name="Alfoldi J."/>
            <person name="Amemiya C."/>
            <person name="Azzouzi N."/>
            <person name="Baroiller J.F."/>
            <person name="Barloy-Hubler F."/>
            <person name="Berlin A."/>
            <person name="Bloomquist R."/>
            <person name="Carleton K.L."/>
            <person name="Conte M.A."/>
            <person name="D'Cotta H."/>
            <person name="Eshel O."/>
            <person name="Gaffney L."/>
            <person name="Galibert F."/>
            <person name="Gante H.F."/>
            <person name="Gnerre S."/>
            <person name="Greuter L."/>
            <person name="Guyon R."/>
            <person name="Haddad N.S."/>
            <person name="Haerty W."/>
            <person name="Harris R.M."/>
            <person name="Hofmann H.A."/>
            <person name="Hourlier T."/>
            <person name="Hulata G."/>
            <person name="Jaffe D.B."/>
            <person name="Lara M."/>
            <person name="Lee A.P."/>
            <person name="MacCallum I."/>
            <person name="Mwaiko S."/>
            <person name="Nikaido M."/>
            <person name="Nishihara H."/>
            <person name="Ozouf-Costaz C."/>
            <person name="Penman D.J."/>
            <person name="Przybylski D."/>
            <person name="Rakotomanga M."/>
            <person name="Renn S.C.P."/>
            <person name="Ribeiro F.J."/>
            <person name="Ron M."/>
            <person name="Salzburger W."/>
            <person name="Sanchez-Pulido L."/>
            <person name="Santos M.E."/>
            <person name="Searle S."/>
            <person name="Sharpe T."/>
            <person name="Swofford R."/>
            <person name="Tan F.J."/>
            <person name="Williams L."/>
            <person name="Young S."/>
            <person name="Yin S."/>
            <person name="Okada N."/>
            <person name="Kocher T.D."/>
            <person name="Miska E.A."/>
            <person name="Lander E.S."/>
            <person name="Venkatesh B."/>
            <person name="Fernald R.D."/>
            <person name="Meyer A."/>
            <person name="Ponting C.P."/>
            <person name="Streelman J.T."/>
            <person name="Lindblad-Toh K."/>
            <person name="Seehausen O."/>
            <person name="Di Palma F."/>
        </authorList>
    </citation>
    <scope>NUCLEOTIDE SEQUENCE</scope>
</reference>
<protein>
    <submittedName>
        <fullName evidence="11">Cysteine and serine rich nuclear protein 2</fullName>
    </submittedName>
</protein>
<evidence type="ECO:0000256" key="6">
    <source>
        <dbReference type="ARBA" id="ARBA00023159"/>
    </source>
</evidence>
<keyword evidence="12" id="KW-1185">Reference proteome</keyword>
<feature type="compositionally biased region" description="Polar residues" evidence="9">
    <location>
        <begin position="45"/>
        <end position="58"/>
    </location>
</feature>
<feature type="region of interest" description="Disordered" evidence="9">
    <location>
        <begin position="1"/>
        <end position="66"/>
    </location>
</feature>
<dbReference type="Ensembl" id="ENSMZET00005036731.1">
    <property type="protein sequence ID" value="ENSMZEP00005035479.1"/>
    <property type="gene ID" value="ENSMZEG00005026508.1"/>
</dbReference>
<feature type="region of interest" description="Disordered" evidence="9">
    <location>
        <begin position="521"/>
        <end position="551"/>
    </location>
</feature>
<feature type="compositionally biased region" description="Basic and acidic residues" evidence="9">
    <location>
        <begin position="461"/>
        <end position="477"/>
    </location>
</feature>
<dbReference type="AlphaFoldDB" id="A0A3P9DM46"/>
<evidence type="ECO:0000256" key="2">
    <source>
        <dbReference type="ARBA" id="ARBA00008548"/>
    </source>
</evidence>
<evidence type="ECO:0000256" key="1">
    <source>
        <dbReference type="ARBA" id="ARBA00004123"/>
    </source>
</evidence>
<dbReference type="InterPro" id="IPR023260">
    <property type="entry name" value="Cys/Ser-rich_nuc_prot"/>
</dbReference>
<keyword evidence="3" id="KW-0053">Apoptosis</keyword>
<dbReference type="PANTHER" id="PTHR13580">
    <property type="entry name" value="TGF-BETA INDUCED APOPTOSIS PROTEIN"/>
    <property type="match status" value="1"/>
</dbReference>
<sequence>MEAGSSLSLKRRYEEVDNSSPFSTPKDSDDDISSSDSADSCDSLNPPSSTAFTPTSILRQHKPSPGGKRVRFDLVTVYYFPRRQGFTSVPSQGGSSLGMARHHSSIRHYTLGEFAREQETSHRHTLQQHLRQEKLNARKMKLTRNGTVECAQAELLTLDDVSDEDVDGVEVDDCFFLQPLPTKRRRALLRASGITRIDAREKAELRAIRLSREECGCDCRLYCDPRHCGCSQAGIKCQVDRMSFPCGCSRDGCGNVAGRIEFNPLRVRTHYLHTIMKLDVEKRRMLIQGMGDQYAESDPLSSPSSTCPTSPDLSSVAGLDSELEESEVQSVVEVQDLLAEQDILERENETAVLHLQSAEEQERREREEAEGEAVQPELSADGLTEQPLCLLPSALGGELPEQAEVPGVEQVLLQGPFPTGATVLCITDNQEESPSDLLKDSSSLLYYQLSPIEPGAFETLPRTEEAEQEEPLVREQDAREDEFAERKQEGGEELKEDKHEDKPLTDVILCSEECLAAVEERPASPQQKIPEEQCQEQSCMKKEVDPLPPEV</sequence>
<evidence type="ECO:0000256" key="7">
    <source>
        <dbReference type="ARBA" id="ARBA00023163"/>
    </source>
</evidence>
<keyword evidence="6" id="KW-0010">Activator</keyword>
<evidence type="ECO:0000259" key="10">
    <source>
        <dbReference type="Pfam" id="PF16019"/>
    </source>
</evidence>
<dbReference type="GO" id="GO:0006915">
    <property type="term" value="P:apoptotic process"/>
    <property type="evidence" value="ECO:0007669"/>
    <property type="project" value="UniProtKB-KW"/>
</dbReference>
<feature type="compositionally biased region" description="Low complexity" evidence="9">
    <location>
        <begin position="297"/>
        <end position="315"/>
    </location>
</feature>
<dbReference type="KEGG" id="mze:101481472"/>
<dbReference type="InterPro" id="IPR031972">
    <property type="entry name" value="CSRNP_N"/>
</dbReference>
<dbReference type="PANTHER" id="PTHR13580:SF6">
    <property type="entry name" value="CYSTEINE_SERINE-RICH NUCLEAR PROTEIN 2"/>
    <property type="match status" value="1"/>
</dbReference>
<evidence type="ECO:0000256" key="9">
    <source>
        <dbReference type="SAM" id="MobiDB-lite"/>
    </source>
</evidence>
<keyword evidence="4" id="KW-0805">Transcription regulation</keyword>
<dbReference type="STRING" id="106582.ENSMZEP00005035479"/>
<organism evidence="11 12">
    <name type="scientific">Maylandia zebra</name>
    <name type="common">zebra mbuna</name>
    <dbReference type="NCBI Taxonomy" id="106582"/>
    <lineage>
        <taxon>Eukaryota</taxon>
        <taxon>Metazoa</taxon>
        <taxon>Chordata</taxon>
        <taxon>Craniata</taxon>
        <taxon>Vertebrata</taxon>
        <taxon>Euteleostomi</taxon>
        <taxon>Actinopterygii</taxon>
        <taxon>Neopterygii</taxon>
        <taxon>Teleostei</taxon>
        <taxon>Neoteleostei</taxon>
        <taxon>Acanthomorphata</taxon>
        <taxon>Ovalentaria</taxon>
        <taxon>Cichlomorphae</taxon>
        <taxon>Cichliformes</taxon>
        <taxon>Cichlidae</taxon>
        <taxon>African cichlids</taxon>
        <taxon>Pseudocrenilabrinae</taxon>
        <taxon>Haplochromini</taxon>
        <taxon>Maylandia</taxon>
        <taxon>Maylandia zebra complex</taxon>
    </lineage>
</organism>
<proteinExistence type="inferred from homology"/>
<dbReference type="RefSeq" id="XP_023008005.1">
    <property type="nucleotide sequence ID" value="XM_023152237.2"/>
</dbReference>
<evidence type="ECO:0000256" key="5">
    <source>
        <dbReference type="ARBA" id="ARBA00023125"/>
    </source>
</evidence>
<evidence type="ECO:0000256" key="8">
    <source>
        <dbReference type="ARBA" id="ARBA00023242"/>
    </source>
</evidence>
<reference evidence="11" key="2">
    <citation type="submission" date="2025-08" db="UniProtKB">
        <authorList>
            <consortium name="Ensembl"/>
        </authorList>
    </citation>
    <scope>IDENTIFICATION</scope>
</reference>
<dbReference type="GO" id="GO:0000981">
    <property type="term" value="F:DNA-binding transcription factor activity, RNA polymerase II-specific"/>
    <property type="evidence" value="ECO:0007669"/>
    <property type="project" value="TreeGrafter"/>
</dbReference>
<dbReference type="PRINTS" id="PR02031">
    <property type="entry name" value="CYSSERRICHNP"/>
</dbReference>
<feature type="region of interest" description="Disordered" evidence="9">
    <location>
        <begin position="456"/>
        <end position="503"/>
    </location>
</feature>
<feature type="domain" description="Cysteine/serine-rich nuclear protein N-terminal" evidence="10">
    <location>
        <begin position="68"/>
        <end position="282"/>
    </location>
</feature>
<keyword evidence="7" id="KW-0804">Transcription</keyword>
<dbReference type="RefSeq" id="XP_004560465.1">
    <property type="nucleotide sequence ID" value="XM_004560408.5"/>
</dbReference>
<keyword evidence="8" id="KW-0539">Nucleus</keyword>
<dbReference type="Pfam" id="PF16019">
    <property type="entry name" value="CSRNP_N"/>
    <property type="match status" value="1"/>
</dbReference>